<protein>
    <submittedName>
        <fullName evidence="2">Uncharacterized protein</fullName>
    </submittedName>
</protein>
<feature type="region of interest" description="Disordered" evidence="1">
    <location>
        <begin position="1"/>
        <end position="22"/>
    </location>
</feature>
<organism evidence="2 3">
    <name type="scientific">Theobroma cacao</name>
    <name type="common">Cacao</name>
    <name type="synonym">Cocoa</name>
    <dbReference type="NCBI Taxonomy" id="3641"/>
    <lineage>
        <taxon>Eukaryota</taxon>
        <taxon>Viridiplantae</taxon>
        <taxon>Streptophyta</taxon>
        <taxon>Embryophyta</taxon>
        <taxon>Tracheophyta</taxon>
        <taxon>Spermatophyta</taxon>
        <taxon>Magnoliopsida</taxon>
        <taxon>eudicotyledons</taxon>
        <taxon>Gunneridae</taxon>
        <taxon>Pentapetalae</taxon>
        <taxon>rosids</taxon>
        <taxon>malvids</taxon>
        <taxon>Malvales</taxon>
        <taxon>Malvaceae</taxon>
        <taxon>Byttnerioideae</taxon>
        <taxon>Theobroma</taxon>
    </lineage>
</organism>
<keyword evidence="3" id="KW-1185">Reference proteome</keyword>
<dbReference type="InterPro" id="IPR036691">
    <property type="entry name" value="Endo/exonu/phosph_ase_sf"/>
</dbReference>
<dbReference type="PANTHER" id="PTHR33710">
    <property type="entry name" value="BNAC02G09200D PROTEIN"/>
    <property type="match status" value="1"/>
</dbReference>
<dbReference type="Gene3D" id="3.60.10.10">
    <property type="entry name" value="Endonuclease/exonuclease/phosphatase"/>
    <property type="match status" value="1"/>
</dbReference>
<dbReference type="Proteomes" id="UP000026915">
    <property type="component" value="Chromosome 8"/>
</dbReference>
<name>A0A061FSJ5_THECC</name>
<dbReference type="HOGENOM" id="CLU_971182_0_0_1"/>
<dbReference type="AlphaFoldDB" id="A0A061FSJ5"/>
<evidence type="ECO:0000256" key="1">
    <source>
        <dbReference type="SAM" id="MobiDB-lite"/>
    </source>
</evidence>
<gene>
    <name evidence="2" type="ORF">TCM_036723</name>
</gene>
<dbReference type="Gramene" id="EOY17504">
    <property type="protein sequence ID" value="EOY17504"/>
    <property type="gene ID" value="TCM_036723"/>
</dbReference>
<sequence length="287" mass="32004">MAADKPPDPTSNVQPVTASPPIRSGAHLYEKSALMLIAKMVRKPLYVDEATTNGTRLCGTDKLLGVRNTKFVVPIGSVGIVEPAIGLLVHKSMQTRVGEKIKGVPIELGEHCPINEQGVNEMRVSTEHIRVDSTVARSQEKIKGYVDDPPNLESTLMLLNHNQCLDVSISFMLLEVPILVTIVYATCTRSERILLWDCMRELSTGIQGPWLVRGDFNVILKKEDRLYGVDPHGGAMEDFATTLLDCGFVDGGFEGNLYTWTNNHMFQRLDRVVYNHHWLNLLPITRV</sequence>
<evidence type="ECO:0000313" key="3">
    <source>
        <dbReference type="Proteomes" id="UP000026915"/>
    </source>
</evidence>
<evidence type="ECO:0000313" key="2">
    <source>
        <dbReference type="EMBL" id="EOY17504.1"/>
    </source>
</evidence>
<dbReference type="PANTHER" id="PTHR33710:SF62">
    <property type="entry name" value="DUF4283 DOMAIN PROTEIN"/>
    <property type="match status" value="1"/>
</dbReference>
<proteinExistence type="predicted"/>
<dbReference type="EMBL" id="CM001886">
    <property type="protein sequence ID" value="EOY17504.1"/>
    <property type="molecule type" value="Genomic_DNA"/>
</dbReference>
<dbReference type="eggNOG" id="KOG1075">
    <property type="taxonomic scope" value="Eukaryota"/>
</dbReference>
<accession>A0A061FSJ5</accession>
<dbReference type="SUPFAM" id="SSF56219">
    <property type="entry name" value="DNase I-like"/>
    <property type="match status" value="1"/>
</dbReference>
<dbReference type="InParanoid" id="A0A061FSJ5"/>
<reference evidence="2 3" key="1">
    <citation type="journal article" date="2013" name="Genome Biol.">
        <title>The genome sequence of the most widely cultivated cacao type and its use to identify candidate genes regulating pod color.</title>
        <authorList>
            <person name="Motamayor J.C."/>
            <person name="Mockaitis K."/>
            <person name="Schmutz J."/>
            <person name="Haiminen N."/>
            <person name="Iii D.L."/>
            <person name="Cornejo O."/>
            <person name="Findley S.D."/>
            <person name="Zheng P."/>
            <person name="Utro F."/>
            <person name="Royaert S."/>
            <person name="Saski C."/>
            <person name="Jenkins J."/>
            <person name="Podicheti R."/>
            <person name="Zhao M."/>
            <person name="Scheffler B.E."/>
            <person name="Stack J.C."/>
            <person name="Feltus F.A."/>
            <person name="Mustiga G.M."/>
            <person name="Amores F."/>
            <person name="Phillips W."/>
            <person name="Marelli J.P."/>
            <person name="May G.D."/>
            <person name="Shapiro H."/>
            <person name="Ma J."/>
            <person name="Bustamante C.D."/>
            <person name="Schnell R.J."/>
            <person name="Main D."/>
            <person name="Gilbert D."/>
            <person name="Parida L."/>
            <person name="Kuhn D.N."/>
        </authorList>
    </citation>
    <scope>NUCLEOTIDE SEQUENCE [LARGE SCALE GENOMIC DNA]</scope>
    <source>
        <strain evidence="3">cv. Matina 1-6</strain>
    </source>
</reference>